<dbReference type="CDD" id="cd00077">
    <property type="entry name" value="HDc"/>
    <property type="match status" value="1"/>
</dbReference>
<proteinExistence type="inferred from homology"/>
<comment type="caution">
    <text evidence="6">The sequence shown here is derived from an EMBL/GenBank/DDBJ whole genome shotgun (WGS) entry which is preliminary data.</text>
</comment>
<dbReference type="NCBIfam" id="TIGR00691">
    <property type="entry name" value="spoT_relA"/>
    <property type="match status" value="1"/>
</dbReference>
<evidence type="ECO:0000313" key="7">
    <source>
        <dbReference type="Proteomes" id="UP001221763"/>
    </source>
</evidence>
<evidence type="ECO:0000256" key="2">
    <source>
        <dbReference type="PROSITE-ProRule" id="PRU00182"/>
    </source>
</evidence>
<evidence type="ECO:0000256" key="1">
    <source>
        <dbReference type="ARBA" id="ARBA00025704"/>
    </source>
</evidence>
<sequence length="746" mass="87222">MLLSKDQSNNENELNKEEQKIFQELMSKIKSYITNENILIQINKSYLLAKEKHKNQKRITGENFIIHPIYVTQILADLQSEPNTLMAGLLHDVLEDTDLTFEELKSNVGEDIANIVKRTTKLTKLMFNQQQRQIENQQKMFLAMANDIRVVLVKLADRLHNMKTLKIMRPDKRIRISQETLTIYVPLAHRLGLFKIKSELEDLSFRYIQPEKYYQISSLINMKKNQREKSIQEIINNIKILLNQSNITNFSISGRSKNIYSIYKKMKQRQVGLEEIFDLLAIRIIVNEVDLCYRCLGIIHSHYSPLPLRFKDYIAVPKPNLYQSLHNTVLSKDGTLFELQIRTKEMDEIAEKGIAAHWGYKENKIYSKQDKQLEIAKKLRWYQELIKITQDSDDYLNKNPKNFVNAIKNDILTENVYVFTPKQEVYELTKGSTPIDFAFLIHSSIGYRMTRAIVNGKIVPLDYILKNGDIISITTNKNLFRVNKEWLKIVKTTYAKKLIKKVLNQEKQKNIYLIKTGQEILEKELNNKKINFIIDKNFLTEFFHKQDIQNINDLYIAIANKKINCNYVINQINLSLEKNKNILEKQIIKNYNNKASYCNNSGVFIEGVENIKLKLANCCTPVFNEDIIGFISKGKGINIHRKTCSNIKKYDSNEIIDANWYKDNPKLKYFAWIFLIGSRNSTLLIDINKKINTLGIYILKINVINDKSSETKIKLKILIHNIKEIEKLISTLSQLPNIYQIYRGIN</sequence>
<dbReference type="Pfam" id="PF04607">
    <property type="entry name" value="RelA_SpoT"/>
    <property type="match status" value="1"/>
</dbReference>
<keyword evidence="7" id="KW-1185">Reference proteome</keyword>
<dbReference type="SUPFAM" id="SSF81271">
    <property type="entry name" value="TGS-like"/>
    <property type="match status" value="1"/>
</dbReference>
<comment type="function">
    <text evidence="3">In eubacteria ppGpp (guanosine 3'-diphosphate 5'-diphosphate) is a mediator of the stringent response that coordinates a variety of cellular activities in response to changes in nutritional abundance.</text>
</comment>
<evidence type="ECO:0000259" key="4">
    <source>
        <dbReference type="PROSITE" id="PS51831"/>
    </source>
</evidence>
<name>A0ABT5L7Z9_9MOLU</name>
<dbReference type="Pfam" id="PF13328">
    <property type="entry name" value="HD_4"/>
    <property type="match status" value="1"/>
</dbReference>
<dbReference type="InterPro" id="IPR004095">
    <property type="entry name" value="TGS"/>
</dbReference>
<dbReference type="InterPro" id="IPR012675">
    <property type="entry name" value="Beta-grasp_dom_sf"/>
</dbReference>
<dbReference type="Pfam" id="PF13291">
    <property type="entry name" value="ACT_4"/>
    <property type="match status" value="1"/>
</dbReference>
<dbReference type="InterPro" id="IPR002912">
    <property type="entry name" value="ACT_dom"/>
</dbReference>
<accession>A0ABT5L7Z9</accession>
<dbReference type="CDD" id="cd01668">
    <property type="entry name" value="TGS_RSH"/>
    <property type="match status" value="1"/>
</dbReference>
<dbReference type="Proteomes" id="UP001221763">
    <property type="component" value="Unassembled WGS sequence"/>
</dbReference>
<dbReference type="InterPro" id="IPR006674">
    <property type="entry name" value="HD_domain"/>
</dbReference>
<dbReference type="PROSITE" id="PS51831">
    <property type="entry name" value="HD"/>
    <property type="match status" value="1"/>
</dbReference>
<dbReference type="CDD" id="cd05399">
    <property type="entry name" value="NT_Rel-Spo_like"/>
    <property type="match status" value="1"/>
</dbReference>
<dbReference type="Gene3D" id="3.30.70.260">
    <property type="match status" value="1"/>
</dbReference>
<dbReference type="SUPFAM" id="SSF81301">
    <property type="entry name" value="Nucleotidyltransferase"/>
    <property type="match status" value="1"/>
</dbReference>
<dbReference type="SMART" id="SM00954">
    <property type="entry name" value="RelA_SpoT"/>
    <property type="match status" value="1"/>
</dbReference>
<organism evidence="6 7">
    <name type="scientific">Columbia Basin potato purple top phytoplasma</name>
    <dbReference type="NCBI Taxonomy" id="307134"/>
    <lineage>
        <taxon>Bacteria</taxon>
        <taxon>Bacillati</taxon>
        <taxon>Mycoplasmatota</taxon>
        <taxon>Mollicutes</taxon>
        <taxon>Acholeplasmatales</taxon>
        <taxon>Acholeplasmataceae</taxon>
        <taxon>Candidatus Phytoplasma</taxon>
        <taxon>16SrVI (Clover proliferation group)</taxon>
    </lineage>
</organism>
<comment type="similarity">
    <text evidence="3">Belongs to the relA/spoT family.</text>
</comment>
<evidence type="ECO:0000256" key="3">
    <source>
        <dbReference type="RuleBase" id="RU003847"/>
    </source>
</evidence>
<dbReference type="InterPro" id="IPR004811">
    <property type="entry name" value="RelA/Spo_fam"/>
</dbReference>
<dbReference type="Pfam" id="PF02824">
    <property type="entry name" value="TGS"/>
    <property type="match status" value="1"/>
</dbReference>
<dbReference type="InterPro" id="IPR043519">
    <property type="entry name" value="NT_sf"/>
</dbReference>
<dbReference type="PANTHER" id="PTHR21262">
    <property type="entry name" value="GUANOSINE-3',5'-BIS DIPHOSPHATE 3'-PYROPHOSPHOHYDROLASE"/>
    <property type="match status" value="1"/>
</dbReference>
<evidence type="ECO:0000259" key="5">
    <source>
        <dbReference type="PROSITE" id="PS51880"/>
    </source>
</evidence>
<feature type="domain" description="HD" evidence="4">
    <location>
        <begin position="64"/>
        <end position="162"/>
    </location>
</feature>
<dbReference type="InterPro" id="IPR003607">
    <property type="entry name" value="HD/PDEase_dom"/>
</dbReference>
<reference evidence="6 7" key="1">
    <citation type="journal article" date="2023" name="Plant">
        <title>Draft Genome Sequence Resource of CBPPT1, a 'Candidatus Phytoplasma trifolii'-Related Strain Associated with Potato Purple Top Disease in the Columbia Basin, U.S.A.</title>
        <authorList>
            <person name="Wei W."/>
            <person name="Shao J."/>
            <person name="Bottner-Parker K.D."/>
            <person name="Zhao Y."/>
        </authorList>
    </citation>
    <scope>NUCLEOTIDE SEQUENCE [LARGE SCALE GENOMIC DNA]</scope>
    <source>
        <strain evidence="6 7">CBPPT1</strain>
    </source>
</reference>
<dbReference type="Gene3D" id="3.30.460.10">
    <property type="entry name" value="Beta Polymerase, domain 2"/>
    <property type="match status" value="1"/>
</dbReference>
<dbReference type="Gene3D" id="1.10.3210.10">
    <property type="entry name" value="Hypothetical protein af1432"/>
    <property type="match status" value="1"/>
</dbReference>
<dbReference type="Gene3D" id="3.10.20.30">
    <property type="match status" value="1"/>
</dbReference>
<dbReference type="SMART" id="SM00471">
    <property type="entry name" value="HDc"/>
    <property type="match status" value="1"/>
</dbReference>
<dbReference type="InterPro" id="IPR033655">
    <property type="entry name" value="TGS_RelA/SpoT"/>
</dbReference>
<comment type="pathway">
    <text evidence="1">Purine metabolism.</text>
</comment>
<protein>
    <submittedName>
        <fullName evidence="6">RelA/SpoT family protein</fullName>
    </submittedName>
</protein>
<dbReference type="PROSITE" id="PS50889">
    <property type="entry name" value="S4"/>
    <property type="match status" value="1"/>
</dbReference>
<feature type="domain" description="TGS" evidence="5">
    <location>
        <begin position="412"/>
        <end position="475"/>
    </location>
</feature>
<gene>
    <name evidence="6" type="ORF">M8044_000032</name>
</gene>
<evidence type="ECO:0000313" key="6">
    <source>
        <dbReference type="EMBL" id="MDC9031813.1"/>
    </source>
</evidence>
<dbReference type="SUPFAM" id="SSF109604">
    <property type="entry name" value="HD-domain/PDEase-like"/>
    <property type="match status" value="1"/>
</dbReference>
<dbReference type="PROSITE" id="PS51880">
    <property type="entry name" value="TGS"/>
    <property type="match status" value="1"/>
</dbReference>
<dbReference type="InterPro" id="IPR007685">
    <property type="entry name" value="RelA_SpoT"/>
</dbReference>
<keyword evidence="2" id="KW-0694">RNA-binding</keyword>
<dbReference type="PANTHER" id="PTHR21262:SF31">
    <property type="entry name" value="GTP PYROPHOSPHOKINASE"/>
    <property type="match status" value="1"/>
</dbReference>
<dbReference type="InterPro" id="IPR012676">
    <property type="entry name" value="TGS-like"/>
</dbReference>
<dbReference type="EMBL" id="JANHJP010000001">
    <property type="protein sequence ID" value="MDC9031813.1"/>
    <property type="molecule type" value="Genomic_DNA"/>
</dbReference>
<dbReference type="RefSeq" id="WP_273585051.1">
    <property type="nucleotide sequence ID" value="NZ_JANHJP010000001.1"/>
</dbReference>